<sequence>MPNRQYEAQYNNYLKNKMASSTMSSNQYSTSIKLIPVRDAKDTRTITLLRGVPCLIGRASSSKEKHLEPTSTNALFDCPVVSRHHAELRVNPYERAEDQITIEDFGSMHGTRVNGIRLRRNQKMSLRHGDLIQFGERVTRGEDAHEGIVVTFHSDLNTATQFSHTFSGSQQTNGFHVPEVSDQSDAQSDIEIISDDEDVERSASSANTTPEQVVKPKLGSAQKPINLDAAEQHNNSIIDLEEDEGMRPPLPPIKPFSEVSNPSLSSARPAYKTSVVDDSVKVIQDSVDRDLSIYAPESRAKAHEPQHRSRWDELPRLVYHEVYMSEAADDGSMDMSDDDRSESEDEVEYKRGEQNQGAVDEVSQASDGEDDDNDSIHADDSRSDDSRSDQEQDEEQDEEPELYSSKKQPSPELGSSTMDFMPSASAPQPKSNFGFGNTFSRSSSFATNSEPVEPTIEPRYPSGNAAQCMPTSLEFSGYNKPTYPRTYGQPLHLSHNDFRAPTTDYYGNSRWDMQPPPKFNTVPDYGFTGSGAFANPNTATYGYSPLKSSCNFPPVYHNMLPTSGFGQYADALALQQANQDSLRFDTMPPPPKRQAARNMPDLPKPAGLTDNMDIGDVYIPDIVEERATDSEKSKHVTENPAIQSRKRKAAEISVEPIKNNTEALSSTDGGLPTIGDDELVSIIHQAQLPTNHDANLQQVPAPKKRKRATPTSRKARKAVGEFAKYAAVSVLGSVATMAFLCSPLAEKTLEWLA</sequence>
<accession>A0ACC3MWG2</accession>
<evidence type="ECO:0000313" key="1">
    <source>
        <dbReference type="EMBL" id="KAK3704705.1"/>
    </source>
</evidence>
<evidence type="ECO:0000313" key="2">
    <source>
        <dbReference type="Proteomes" id="UP001281147"/>
    </source>
</evidence>
<keyword evidence="2" id="KW-1185">Reference proteome</keyword>
<dbReference type="Proteomes" id="UP001281147">
    <property type="component" value="Unassembled WGS sequence"/>
</dbReference>
<gene>
    <name evidence="1" type="ORF">LTR37_013679</name>
</gene>
<reference evidence="1" key="1">
    <citation type="submission" date="2023-07" db="EMBL/GenBank/DDBJ databases">
        <title>Black Yeasts Isolated from many extreme environments.</title>
        <authorList>
            <person name="Coleine C."/>
            <person name="Stajich J.E."/>
            <person name="Selbmann L."/>
        </authorList>
    </citation>
    <scope>NUCLEOTIDE SEQUENCE</scope>
    <source>
        <strain evidence="1">CCFEE 5714</strain>
    </source>
</reference>
<organism evidence="1 2">
    <name type="scientific">Vermiconidia calcicola</name>
    <dbReference type="NCBI Taxonomy" id="1690605"/>
    <lineage>
        <taxon>Eukaryota</taxon>
        <taxon>Fungi</taxon>
        <taxon>Dikarya</taxon>
        <taxon>Ascomycota</taxon>
        <taxon>Pezizomycotina</taxon>
        <taxon>Dothideomycetes</taxon>
        <taxon>Dothideomycetidae</taxon>
        <taxon>Mycosphaerellales</taxon>
        <taxon>Extremaceae</taxon>
        <taxon>Vermiconidia</taxon>
    </lineage>
</organism>
<protein>
    <submittedName>
        <fullName evidence="1">Uncharacterized protein</fullName>
    </submittedName>
</protein>
<comment type="caution">
    <text evidence="1">The sequence shown here is derived from an EMBL/GenBank/DDBJ whole genome shotgun (WGS) entry which is preliminary data.</text>
</comment>
<dbReference type="EMBL" id="JAUTXU010000136">
    <property type="protein sequence ID" value="KAK3704705.1"/>
    <property type="molecule type" value="Genomic_DNA"/>
</dbReference>
<name>A0ACC3MWG2_9PEZI</name>
<proteinExistence type="predicted"/>